<dbReference type="EMBL" id="CYSC01000040">
    <property type="protein sequence ID" value="CUH73333.1"/>
    <property type="molecule type" value="Genomic_DNA"/>
</dbReference>
<sequence length="66" mass="6806">MKNFLKTQLARFKNDDSGAVSVEWVVLTASMIGIGIGAITLVADSSEGVASTSNDQLAEAMTDAAS</sequence>
<name>A0A0P1G714_9RHOB</name>
<dbReference type="AlphaFoldDB" id="A0A0P1G714"/>
<gene>
    <name evidence="2" type="ORF">TL5118_02462</name>
    <name evidence="3" type="ORF">TL5120_03141</name>
</gene>
<proteinExistence type="predicted"/>
<evidence type="ECO:0000313" key="5">
    <source>
        <dbReference type="Proteomes" id="UP000051887"/>
    </source>
</evidence>
<dbReference type="Proteomes" id="UP000051887">
    <property type="component" value="Unassembled WGS sequence"/>
</dbReference>
<feature type="transmembrane region" description="Helical" evidence="1">
    <location>
        <begin position="21"/>
        <end position="43"/>
    </location>
</feature>
<dbReference type="OrthoDB" id="5525128at2"/>
<evidence type="ECO:0000256" key="1">
    <source>
        <dbReference type="SAM" id="Phobius"/>
    </source>
</evidence>
<reference evidence="3 5" key="2">
    <citation type="submission" date="2015-09" db="EMBL/GenBank/DDBJ databases">
        <authorList>
            <consortium name="Swine Surveillance"/>
        </authorList>
    </citation>
    <scope>NUCLEOTIDE SEQUENCE [LARGE SCALE GENOMIC DNA]</scope>
    <source>
        <strain evidence="3 5">5120</strain>
    </source>
</reference>
<reference evidence="2 4" key="1">
    <citation type="submission" date="2015-09" db="EMBL/GenBank/DDBJ databases">
        <authorList>
            <person name="Rodrigo-Torres L."/>
            <person name="Arahal D.R."/>
        </authorList>
    </citation>
    <scope>NUCLEOTIDE SEQUENCE [LARGE SCALE GENOMIC DNA]</scope>
    <source>
        <strain evidence="2 4">CECT 5118</strain>
    </source>
</reference>
<dbReference type="RefSeq" id="WP_058244491.1">
    <property type="nucleotide sequence ID" value="NZ_CYSB01000030.1"/>
</dbReference>
<accession>A0A0P1G714</accession>
<keyword evidence="1" id="KW-0812">Transmembrane</keyword>
<evidence type="ECO:0008006" key="6">
    <source>
        <dbReference type="Google" id="ProtNLM"/>
    </source>
</evidence>
<dbReference type="EMBL" id="CYSB01000030">
    <property type="protein sequence ID" value="CUH68071.1"/>
    <property type="molecule type" value="Genomic_DNA"/>
</dbReference>
<keyword evidence="4" id="KW-1185">Reference proteome</keyword>
<evidence type="ECO:0000313" key="2">
    <source>
        <dbReference type="EMBL" id="CUH68071.1"/>
    </source>
</evidence>
<evidence type="ECO:0000313" key="4">
    <source>
        <dbReference type="Proteomes" id="UP000051086"/>
    </source>
</evidence>
<evidence type="ECO:0000313" key="3">
    <source>
        <dbReference type="EMBL" id="CUH73333.1"/>
    </source>
</evidence>
<keyword evidence="1" id="KW-0472">Membrane</keyword>
<protein>
    <recommendedName>
        <fullName evidence="6">Flp pilus assembly protein, pilin Flp</fullName>
    </recommendedName>
</protein>
<keyword evidence="1" id="KW-1133">Transmembrane helix</keyword>
<organism evidence="3 5">
    <name type="scientific">Thalassovita autumnalis</name>
    <dbReference type="NCBI Taxonomy" id="2072972"/>
    <lineage>
        <taxon>Bacteria</taxon>
        <taxon>Pseudomonadati</taxon>
        <taxon>Pseudomonadota</taxon>
        <taxon>Alphaproteobacteria</taxon>
        <taxon>Rhodobacterales</taxon>
        <taxon>Roseobacteraceae</taxon>
        <taxon>Thalassovita</taxon>
    </lineage>
</organism>
<dbReference type="Proteomes" id="UP000051086">
    <property type="component" value="Unassembled WGS sequence"/>
</dbReference>